<organism evidence="2 3">
    <name type="scientific">Frankliniella occidentalis</name>
    <name type="common">Western flower thrips</name>
    <name type="synonym">Euthrips occidentalis</name>
    <dbReference type="NCBI Taxonomy" id="133901"/>
    <lineage>
        <taxon>Eukaryota</taxon>
        <taxon>Metazoa</taxon>
        <taxon>Ecdysozoa</taxon>
        <taxon>Arthropoda</taxon>
        <taxon>Hexapoda</taxon>
        <taxon>Insecta</taxon>
        <taxon>Pterygota</taxon>
        <taxon>Neoptera</taxon>
        <taxon>Paraneoptera</taxon>
        <taxon>Thysanoptera</taxon>
        <taxon>Terebrantia</taxon>
        <taxon>Thripoidea</taxon>
        <taxon>Thripidae</taxon>
        <taxon>Frankliniella</taxon>
    </lineage>
</organism>
<dbReference type="Proteomes" id="UP000504606">
    <property type="component" value="Unplaced"/>
</dbReference>
<keyword evidence="1" id="KW-0732">Signal</keyword>
<feature type="chain" id="PRO_5038514733" evidence="1">
    <location>
        <begin position="25"/>
        <end position="173"/>
    </location>
</feature>
<feature type="signal peptide" evidence="1">
    <location>
        <begin position="1"/>
        <end position="24"/>
    </location>
</feature>
<evidence type="ECO:0000313" key="2">
    <source>
        <dbReference type="Proteomes" id="UP000504606"/>
    </source>
</evidence>
<evidence type="ECO:0000256" key="1">
    <source>
        <dbReference type="SAM" id="SignalP"/>
    </source>
</evidence>
<proteinExistence type="predicted"/>
<gene>
    <name evidence="3" type="primary">LOC113215612</name>
</gene>
<dbReference type="RefSeq" id="XP_052130523.1">
    <property type="nucleotide sequence ID" value="XM_052274563.1"/>
</dbReference>
<sequence>MPRLLHLLTPNVIVFLEVVTYLRGTPLAGPYTIVPELAEPCPKDLMGLPWDLDVKFVRDRSNPNIFFVTLNWAGQFVFDDHKEAHAVMASWDTRGGWKENALVMKFKKLCATFKTYMPDSWREMMRLLTSNVTITVRDCPFPPLLFNPLRSPDRLFHPLSYGGTRRVLLDFRM</sequence>
<accession>A0A9C6X7H7</accession>
<dbReference type="AlphaFoldDB" id="A0A9C6X7H7"/>
<protein>
    <submittedName>
        <fullName evidence="3">Uncharacterized protein LOC113215612 isoform X2</fullName>
    </submittedName>
</protein>
<reference evidence="3" key="1">
    <citation type="submission" date="2025-08" db="UniProtKB">
        <authorList>
            <consortium name="RefSeq"/>
        </authorList>
    </citation>
    <scope>IDENTIFICATION</scope>
    <source>
        <tissue evidence="3">Whole organism</tissue>
    </source>
</reference>
<keyword evidence="2" id="KW-1185">Reference proteome</keyword>
<dbReference type="GeneID" id="113215612"/>
<name>A0A9C6X7H7_FRAOC</name>
<evidence type="ECO:0000313" key="3">
    <source>
        <dbReference type="RefSeq" id="XP_052130523.1"/>
    </source>
</evidence>